<reference evidence="3" key="1">
    <citation type="submission" date="2020-03" db="EMBL/GenBank/DDBJ databases">
        <title>Complete genome sequence of sulfur-oxidizing bacterium skT11.</title>
        <authorList>
            <person name="Kanda M."/>
            <person name="Kojima H."/>
            <person name="Fukui M."/>
        </authorList>
    </citation>
    <scope>NUCLEOTIDE SEQUENCE [LARGE SCALE GENOMIC DNA]</scope>
    <source>
        <strain evidence="3">skT11</strain>
    </source>
</reference>
<protein>
    <recommendedName>
        <fullName evidence="4">Glycine zipper domain-containing protein</fullName>
    </recommendedName>
</protein>
<evidence type="ECO:0008006" key="4">
    <source>
        <dbReference type="Google" id="ProtNLM"/>
    </source>
</evidence>
<dbReference type="KEGG" id="slac:SKTS_01240"/>
<sequence length="144" mass="15686">MKKISLIVVLTAALTGQAYAGDWNSDAVVGGAFGGAAGAAIGSALGGRDAAIIGGLLGGATGVAVATRDNQYHRVEPVHYRPEPVYYRPAPVYYRPVPVQRVYYERYDNGPRHGHRDFRDHEYGRGYYGDHRGYGGPGYERRGW</sequence>
<feature type="chain" id="PRO_5026198859" description="Glycine zipper domain-containing protein" evidence="1">
    <location>
        <begin position="21"/>
        <end position="144"/>
    </location>
</feature>
<keyword evidence="3" id="KW-1185">Reference proteome</keyword>
<evidence type="ECO:0000256" key="1">
    <source>
        <dbReference type="SAM" id="SignalP"/>
    </source>
</evidence>
<accession>A0A6F8V6C4</accession>
<feature type="signal peptide" evidence="1">
    <location>
        <begin position="1"/>
        <end position="20"/>
    </location>
</feature>
<dbReference type="AlphaFoldDB" id="A0A6F8V6C4"/>
<proteinExistence type="predicted"/>
<evidence type="ECO:0000313" key="2">
    <source>
        <dbReference type="EMBL" id="BCB25238.1"/>
    </source>
</evidence>
<evidence type="ECO:0000313" key="3">
    <source>
        <dbReference type="Proteomes" id="UP000502260"/>
    </source>
</evidence>
<organism evidence="2 3">
    <name type="scientific">Sulfurimicrobium lacus</name>
    <dbReference type="NCBI Taxonomy" id="2715678"/>
    <lineage>
        <taxon>Bacteria</taxon>
        <taxon>Pseudomonadati</taxon>
        <taxon>Pseudomonadota</taxon>
        <taxon>Betaproteobacteria</taxon>
        <taxon>Nitrosomonadales</taxon>
        <taxon>Sulfuricellaceae</taxon>
        <taxon>Sulfurimicrobium</taxon>
    </lineage>
</organism>
<name>A0A6F8V6C4_9PROT</name>
<dbReference type="Proteomes" id="UP000502260">
    <property type="component" value="Chromosome"/>
</dbReference>
<dbReference type="RefSeq" id="WP_173058492.1">
    <property type="nucleotide sequence ID" value="NZ_AP022853.1"/>
</dbReference>
<gene>
    <name evidence="2" type="ORF">SKTS_01240</name>
</gene>
<dbReference type="EMBL" id="AP022853">
    <property type="protein sequence ID" value="BCB25238.1"/>
    <property type="molecule type" value="Genomic_DNA"/>
</dbReference>
<keyword evidence="1" id="KW-0732">Signal</keyword>